<evidence type="ECO:0000313" key="3">
    <source>
        <dbReference type="Proteomes" id="UP000223370"/>
    </source>
</evidence>
<dbReference type="RefSeq" id="WP_098824514.1">
    <property type="nucleotide sequence ID" value="NZ_BCMJ01000004.1"/>
</dbReference>
<protein>
    <recommendedName>
        <fullName evidence="4">Surface layer protein A domain-containing protein</fullName>
    </recommendedName>
</protein>
<evidence type="ECO:0000313" key="2">
    <source>
        <dbReference type="EMBL" id="GAX08078.1"/>
    </source>
</evidence>
<dbReference type="EMBL" id="BCMJ01000004">
    <property type="protein sequence ID" value="GAX08078.1"/>
    <property type="molecule type" value="Genomic_DNA"/>
</dbReference>
<gene>
    <name evidence="2" type="ORF">IWT5_01230</name>
</gene>
<comment type="caution">
    <text evidence="2">The sequence shown here is derived from an EMBL/GenBank/DDBJ whole genome shotgun (WGS) entry which is preliminary data.</text>
</comment>
<sequence precursor="true">MTKNVWKKAATVVLGATLVGGVFVEIPNAVTTTQAQASSEIPYSQYQSDISGVKGALGKASTDVQGDVTNDFPDPNDQDAYLENGSFDVYLNNLGFDIELDTDTKEQAIENLSALVATYNVFKNRLSVGEQSQLESMANKINGEIANYDGIIANITVNLEGYADALDSAVLNYGNNFGGVASKPKTVTRKITTRKAPAKKSYISKLSVKKVSKKYVKVTGSAKLYKSAKYVRVNTYKGNKYAKLSSKHNFSKSVYAPKAKTVKVTVGNYSHGHFSSVTSTKTVHVK</sequence>
<dbReference type="Proteomes" id="UP000223370">
    <property type="component" value="Unassembled WGS sequence"/>
</dbReference>
<dbReference type="OrthoDB" id="2272993at2"/>
<proteinExistence type="predicted"/>
<evidence type="ECO:0000256" key="1">
    <source>
        <dbReference type="SAM" id="SignalP"/>
    </source>
</evidence>
<organism evidence="2 3">
    <name type="scientific">Secundilactobacillus silagincola</name>
    <dbReference type="NCBI Taxonomy" id="1714681"/>
    <lineage>
        <taxon>Bacteria</taxon>
        <taxon>Bacillati</taxon>
        <taxon>Bacillota</taxon>
        <taxon>Bacilli</taxon>
        <taxon>Lactobacillales</taxon>
        <taxon>Lactobacillaceae</taxon>
        <taxon>Secundilactobacillus</taxon>
    </lineage>
</organism>
<name>A0A1Z5J2S4_9LACO</name>
<feature type="signal peptide" evidence="1">
    <location>
        <begin position="1"/>
        <end position="24"/>
    </location>
</feature>
<keyword evidence="3" id="KW-1185">Reference proteome</keyword>
<reference evidence="2 3" key="1">
    <citation type="submission" date="2015-11" db="EMBL/GenBank/DDBJ databases">
        <title>Draft genome sequences of new species of the genus Lactobacillus isolated from orchardgrass silage.</title>
        <authorList>
            <person name="Tohno M."/>
            <person name="Tanizawa Y."/>
            <person name="Arita M."/>
        </authorList>
    </citation>
    <scope>NUCLEOTIDE SEQUENCE [LARGE SCALE GENOMIC DNA]</scope>
    <source>
        <strain evidence="2 3">IWT5</strain>
    </source>
</reference>
<dbReference type="AlphaFoldDB" id="A0A1Z5J2S4"/>
<feature type="chain" id="PRO_5039168480" description="Surface layer protein A domain-containing protein" evidence="1">
    <location>
        <begin position="25"/>
        <end position="286"/>
    </location>
</feature>
<accession>A0A1Z5J2S4</accession>
<keyword evidence="1" id="KW-0732">Signal</keyword>
<evidence type="ECO:0008006" key="4">
    <source>
        <dbReference type="Google" id="ProtNLM"/>
    </source>
</evidence>